<keyword evidence="4" id="KW-1185">Reference proteome</keyword>
<feature type="region of interest" description="Disordered" evidence="1">
    <location>
        <begin position="1"/>
        <end position="22"/>
    </location>
</feature>
<name>A0ABS1LMW8_9MICO</name>
<feature type="transmembrane region" description="Helical" evidence="2">
    <location>
        <begin position="42"/>
        <end position="63"/>
    </location>
</feature>
<reference evidence="3 4" key="1">
    <citation type="journal article" date="2021" name="Arch. Microbiol.">
        <title>Myceligenerans indicum sp. nov., an actinobacterium isolated from mangrove sediment of Sundarbans, India.</title>
        <authorList>
            <person name="Asha K."/>
            <person name="Bhadury P."/>
        </authorList>
    </citation>
    <scope>NUCLEOTIDE SEQUENCE [LARGE SCALE GENOMIC DNA]</scope>
    <source>
        <strain evidence="3 4">I2</strain>
    </source>
</reference>
<gene>
    <name evidence="3" type="ORF">HGK34_14765</name>
</gene>
<dbReference type="Proteomes" id="UP000675409">
    <property type="component" value="Unassembled WGS sequence"/>
</dbReference>
<comment type="caution">
    <text evidence="3">The sequence shown here is derived from an EMBL/GenBank/DDBJ whole genome shotgun (WGS) entry which is preliminary data.</text>
</comment>
<accession>A0ABS1LMW8</accession>
<keyword evidence="2" id="KW-0812">Transmembrane</keyword>
<dbReference type="InterPro" id="IPR025101">
    <property type="entry name" value="DUF4012"/>
</dbReference>
<dbReference type="Pfam" id="PF13196">
    <property type="entry name" value="DUF4012"/>
    <property type="match status" value="1"/>
</dbReference>
<sequence length="624" mass="66198">MEPGSGPEPATPAVPASGGRWTRPPRVREPFWSARRLRVLRLGLWTAAAALLLLVLTVAWVAADALRARAALSDAAESITTLQGEALAGRSDGLAGQLARLQDEASRANEATSGPHWSVARELPGVGPTAEAIATMTEVVDELARSALPDLARSAELMDPQVLAPDGGRIDLERLRRVAPEVVRADRSVELAADRVGMLDGAMLPPVGDAVERLRAQLDGLRTTTATAARAVDVLPPLLGADGPRNYLVLVQNPAEPRALGGIAGTVLVLRAAGGEVTLVDQLPGGRLGPYDEPVLPLTQDERSVLGTRGEVGRWMQNVTMTPDFPRAAELARQMWLRETGDQVDGVLTADPVALAALLHGGGAVDVAENVRIDPDELAGYLLHDVYFEYPDPRVQDEIFARIATQAFTRIAALDSGDGGDMVSALAEAARQGRILVWSSDDAVNRRLAGTVLDGSLTGVRDDSPVVGVFVQGIDMSKVAYYLDTKVAASVVAERRDGSRKLEVTVTYTSTVPRDRVETMPDYFAGSDAERHGEIRLRSLVYAPAGGRISGAYSNGREVGLTPKKQGEFSVASRNIDLSPGETVSVTYAMITGKRQSGDIILRVTPGPRPADITISDDLAGAAE</sequence>
<dbReference type="RefSeq" id="WP_201848719.1">
    <property type="nucleotide sequence ID" value="NZ_JABBYC010000030.1"/>
</dbReference>
<evidence type="ECO:0000256" key="2">
    <source>
        <dbReference type="SAM" id="Phobius"/>
    </source>
</evidence>
<organism evidence="3 4">
    <name type="scientific">Myceligenerans indicum</name>
    <dbReference type="NCBI Taxonomy" id="2593663"/>
    <lineage>
        <taxon>Bacteria</taxon>
        <taxon>Bacillati</taxon>
        <taxon>Actinomycetota</taxon>
        <taxon>Actinomycetes</taxon>
        <taxon>Micrococcales</taxon>
        <taxon>Promicromonosporaceae</taxon>
        <taxon>Myceligenerans</taxon>
    </lineage>
</organism>
<protein>
    <submittedName>
        <fullName evidence="3">DUF4012 domain-containing protein</fullName>
    </submittedName>
</protein>
<keyword evidence="2" id="KW-0472">Membrane</keyword>
<evidence type="ECO:0000256" key="1">
    <source>
        <dbReference type="SAM" id="MobiDB-lite"/>
    </source>
</evidence>
<keyword evidence="2" id="KW-1133">Transmembrane helix</keyword>
<evidence type="ECO:0000313" key="4">
    <source>
        <dbReference type="Proteomes" id="UP000675409"/>
    </source>
</evidence>
<proteinExistence type="predicted"/>
<dbReference type="EMBL" id="JABBYC010000030">
    <property type="protein sequence ID" value="MBL0887528.1"/>
    <property type="molecule type" value="Genomic_DNA"/>
</dbReference>
<evidence type="ECO:0000313" key="3">
    <source>
        <dbReference type="EMBL" id="MBL0887528.1"/>
    </source>
</evidence>